<feature type="compositionally biased region" description="Polar residues" evidence="1">
    <location>
        <begin position="163"/>
        <end position="182"/>
    </location>
</feature>
<reference evidence="3" key="1">
    <citation type="submission" date="2025-08" db="UniProtKB">
        <authorList>
            <consortium name="Ensembl"/>
        </authorList>
    </citation>
    <scope>IDENTIFICATION</scope>
</reference>
<dbReference type="AlphaFoldDB" id="A0A8C5MH04"/>
<organism evidence="3 4">
    <name type="scientific">Leptobrachium leishanense</name>
    <name type="common">Leishan spiny toad</name>
    <dbReference type="NCBI Taxonomy" id="445787"/>
    <lineage>
        <taxon>Eukaryota</taxon>
        <taxon>Metazoa</taxon>
        <taxon>Chordata</taxon>
        <taxon>Craniata</taxon>
        <taxon>Vertebrata</taxon>
        <taxon>Euteleostomi</taxon>
        <taxon>Amphibia</taxon>
        <taxon>Batrachia</taxon>
        <taxon>Anura</taxon>
        <taxon>Pelobatoidea</taxon>
        <taxon>Megophryidae</taxon>
        <taxon>Leptobrachium</taxon>
    </lineage>
</organism>
<feature type="transmembrane region" description="Helical" evidence="2">
    <location>
        <begin position="38"/>
        <end position="61"/>
    </location>
</feature>
<dbReference type="Proteomes" id="UP000694569">
    <property type="component" value="Unplaced"/>
</dbReference>
<accession>A0A8C5MH04</accession>
<dbReference type="InterPro" id="IPR039352">
    <property type="entry name" value="BEAN1"/>
</dbReference>
<evidence type="ECO:0000313" key="4">
    <source>
        <dbReference type="Proteomes" id="UP000694569"/>
    </source>
</evidence>
<sequence>MSIKVTCTKIHANQSNGFPEYFGYVRSNNDTSLLVSPLVVAGIVIGLVLFLSCVTIIIGSLRKDGVTDWRLQADPSYDGISYAVPVGDLRSVCTGDLTPSFECGSYADFNVAYMDSPPCYDDCIRPGELSMYLPSDDPPPYSLEDPCLQLEVDLNVSREEVTWTSPGNTGLQQPSHVLSSDGPQVAPPYRTWSTESADTPLTPIDSFKDSPHQNLPLPTQNV</sequence>
<feature type="region of interest" description="Disordered" evidence="1">
    <location>
        <begin position="163"/>
        <end position="222"/>
    </location>
</feature>
<name>A0A8C5MH04_9ANUR</name>
<evidence type="ECO:0000256" key="2">
    <source>
        <dbReference type="SAM" id="Phobius"/>
    </source>
</evidence>
<evidence type="ECO:0000313" key="3">
    <source>
        <dbReference type="Ensembl" id="ENSLLEP00000013956.1"/>
    </source>
</evidence>
<dbReference type="GeneTree" id="ENSGT00940000165226"/>
<evidence type="ECO:0000256" key="1">
    <source>
        <dbReference type="SAM" id="MobiDB-lite"/>
    </source>
</evidence>
<feature type="compositionally biased region" description="Polar residues" evidence="1">
    <location>
        <begin position="212"/>
        <end position="222"/>
    </location>
</feature>
<proteinExistence type="predicted"/>
<keyword evidence="4" id="KW-1185">Reference proteome</keyword>
<reference evidence="3" key="2">
    <citation type="submission" date="2025-09" db="UniProtKB">
        <authorList>
            <consortium name="Ensembl"/>
        </authorList>
    </citation>
    <scope>IDENTIFICATION</scope>
</reference>
<protein>
    <submittedName>
        <fullName evidence="3">Uncharacterized protein</fullName>
    </submittedName>
</protein>
<dbReference type="OrthoDB" id="9085892at2759"/>
<keyword evidence="2" id="KW-0812">Transmembrane</keyword>
<keyword evidence="2" id="KW-1133">Transmembrane helix</keyword>
<dbReference type="Ensembl" id="ENSLLET00000014505.1">
    <property type="protein sequence ID" value="ENSLLEP00000013956.1"/>
    <property type="gene ID" value="ENSLLEG00000008857.1"/>
</dbReference>
<dbReference type="PANTHER" id="PTHR36464">
    <property type="entry name" value="PROTEIN BEAN1"/>
    <property type="match status" value="1"/>
</dbReference>
<keyword evidence="2" id="KW-0472">Membrane</keyword>
<dbReference type="PANTHER" id="PTHR36464:SF1">
    <property type="entry name" value="PROTEIN BEAN1"/>
    <property type="match status" value="1"/>
</dbReference>